<dbReference type="AlphaFoldDB" id="A0A1R2CUF4"/>
<accession>A0A1R2CUF4</accession>
<evidence type="ECO:0000313" key="2">
    <source>
        <dbReference type="Proteomes" id="UP000187209"/>
    </source>
</evidence>
<keyword evidence="2" id="KW-1185">Reference proteome</keyword>
<name>A0A1R2CUF4_9CILI</name>
<dbReference type="EMBL" id="MPUH01000057">
    <property type="protein sequence ID" value="OMJ92656.1"/>
    <property type="molecule type" value="Genomic_DNA"/>
</dbReference>
<gene>
    <name evidence="1" type="ORF">SteCoe_4530</name>
</gene>
<reference evidence="1 2" key="1">
    <citation type="submission" date="2016-11" db="EMBL/GenBank/DDBJ databases">
        <title>The macronuclear genome of Stentor coeruleus: a giant cell with tiny introns.</title>
        <authorList>
            <person name="Slabodnick M."/>
            <person name="Ruby J.G."/>
            <person name="Reiff S.B."/>
            <person name="Swart E.C."/>
            <person name="Gosai S."/>
            <person name="Prabakaran S."/>
            <person name="Witkowska E."/>
            <person name="Larue G.E."/>
            <person name="Fisher S."/>
            <person name="Freeman R.M."/>
            <person name="Gunawardena J."/>
            <person name="Chu W."/>
            <person name="Stover N.A."/>
            <person name="Gregory B.D."/>
            <person name="Nowacki M."/>
            <person name="Derisi J."/>
            <person name="Roy S.W."/>
            <person name="Marshall W.F."/>
            <person name="Sood P."/>
        </authorList>
    </citation>
    <scope>NUCLEOTIDE SEQUENCE [LARGE SCALE GENOMIC DNA]</scope>
    <source>
        <strain evidence="1">WM001</strain>
    </source>
</reference>
<evidence type="ECO:0000313" key="1">
    <source>
        <dbReference type="EMBL" id="OMJ92656.1"/>
    </source>
</evidence>
<protein>
    <submittedName>
        <fullName evidence="1">Uncharacterized protein</fullName>
    </submittedName>
</protein>
<proteinExistence type="predicted"/>
<organism evidence="1 2">
    <name type="scientific">Stentor coeruleus</name>
    <dbReference type="NCBI Taxonomy" id="5963"/>
    <lineage>
        <taxon>Eukaryota</taxon>
        <taxon>Sar</taxon>
        <taxon>Alveolata</taxon>
        <taxon>Ciliophora</taxon>
        <taxon>Postciliodesmatophora</taxon>
        <taxon>Heterotrichea</taxon>
        <taxon>Heterotrichida</taxon>
        <taxon>Stentoridae</taxon>
        <taxon>Stentor</taxon>
    </lineage>
</organism>
<comment type="caution">
    <text evidence="1">The sequence shown here is derived from an EMBL/GenBank/DDBJ whole genome shotgun (WGS) entry which is preliminary data.</text>
</comment>
<sequence>MELNYSVKDYSELYRNCKCILIFEDWTSPSDTLNEIISGTNGYSYHSTYDCINIYRKQGFPDILGVNIGDCSELKNFSLFIKYGVEKAYSIYGARINIFLGVIKSINEFCDAAALYCEQNLRYRYTLSFFCNTKMLEILKNSFETLRKKLKNRQKSISSHLLESLKCQVCKIFSYTPIKFSCCKITVCPSCSNSINLCPKCGASLISKTKLELQDITSSVPWFCSCGYSCIWKERRFHQNNCLSSSIKCNICNLEFNYLSILPHLTEIHTKDIIDADLF</sequence>
<dbReference type="Proteomes" id="UP000187209">
    <property type="component" value="Unassembled WGS sequence"/>
</dbReference>